<evidence type="ECO:0000313" key="2">
    <source>
        <dbReference type="EMBL" id="VDK46592.1"/>
    </source>
</evidence>
<gene>
    <name evidence="2" type="ORF">CGOC_LOCUS811</name>
</gene>
<dbReference type="AlphaFoldDB" id="A0A3P6Q9R9"/>
<feature type="region of interest" description="Disordered" evidence="1">
    <location>
        <begin position="1"/>
        <end position="27"/>
    </location>
</feature>
<organism evidence="2 3">
    <name type="scientific">Cylicostephanus goldi</name>
    <name type="common">Nematode worm</name>
    <dbReference type="NCBI Taxonomy" id="71465"/>
    <lineage>
        <taxon>Eukaryota</taxon>
        <taxon>Metazoa</taxon>
        <taxon>Ecdysozoa</taxon>
        <taxon>Nematoda</taxon>
        <taxon>Chromadorea</taxon>
        <taxon>Rhabditida</taxon>
        <taxon>Rhabditina</taxon>
        <taxon>Rhabditomorpha</taxon>
        <taxon>Strongyloidea</taxon>
        <taxon>Strongylidae</taxon>
        <taxon>Cylicostephanus</taxon>
    </lineage>
</organism>
<dbReference type="OrthoDB" id="19944at2759"/>
<reference evidence="2 3" key="1">
    <citation type="submission" date="2018-11" db="EMBL/GenBank/DDBJ databases">
        <authorList>
            <consortium name="Pathogen Informatics"/>
        </authorList>
    </citation>
    <scope>NUCLEOTIDE SEQUENCE [LARGE SCALE GENOMIC DNA]</scope>
</reference>
<dbReference type="EMBL" id="UYRV01001262">
    <property type="protein sequence ID" value="VDK46592.1"/>
    <property type="molecule type" value="Genomic_DNA"/>
</dbReference>
<evidence type="ECO:0000313" key="3">
    <source>
        <dbReference type="Proteomes" id="UP000271889"/>
    </source>
</evidence>
<proteinExistence type="predicted"/>
<name>A0A3P6Q9R9_CYLGO</name>
<keyword evidence="3" id="KW-1185">Reference proteome</keyword>
<accession>A0A3P6Q9R9</accession>
<sequence>MRRQRKVLSRESTHSPDTSDASGDEQILPFKVRGAPVKRPAGYQPELACLVPWPSTSQADSVTATALNSAFGVIALGMTNGLALVDIAQCALIYAWTTPELYGSDPTPAIQLQMSEVSSPSPIEVCHQTSFLLHLLSSPVSLSSSGGMLSKKSPKELYIELAVKSDGTSDS</sequence>
<dbReference type="Proteomes" id="UP000271889">
    <property type="component" value="Unassembled WGS sequence"/>
</dbReference>
<protein>
    <submittedName>
        <fullName evidence="2">Uncharacterized protein</fullName>
    </submittedName>
</protein>
<evidence type="ECO:0000256" key="1">
    <source>
        <dbReference type="SAM" id="MobiDB-lite"/>
    </source>
</evidence>